<dbReference type="CDD" id="cd01948">
    <property type="entry name" value="EAL"/>
    <property type="match status" value="1"/>
</dbReference>
<dbReference type="EC" id="3.1.4.52" evidence="1"/>
<evidence type="ECO:0000259" key="4">
    <source>
        <dbReference type="PROSITE" id="PS50883"/>
    </source>
</evidence>
<dbReference type="Pfam" id="PF00990">
    <property type="entry name" value="GGDEF"/>
    <property type="match status" value="1"/>
</dbReference>
<dbReference type="EMBL" id="CP017448">
    <property type="protein sequence ID" value="AOV16215.1"/>
    <property type="molecule type" value="Genomic_DNA"/>
</dbReference>
<evidence type="ECO:0000313" key="6">
    <source>
        <dbReference type="EMBL" id="AOV16215.1"/>
    </source>
</evidence>
<organism evidence="6 7">
    <name type="scientific">Acidihalobacter aeolianus</name>
    <dbReference type="NCBI Taxonomy" id="2792603"/>
    <lineage>
        <taxon>Bacteria</taxon>
        <taxon>Pseudomonadati</taxon>
        <taxon>Pseudomonadota</taxon>
        <taxon>Gammaproteobacteria</taxon>
        <taxon>Chromatiales</taxon>
        <taxon>Ectothiorhodospiraceae</taxon>
        <taxon>Acidihalobacter</taxon>
    </lineage>
</organism>
<dbReference type="Gene3D" id="3.20.20.450">
    <property type="entry name" value="EAL domain"/>
    <property type="match status" value="1"/>
</dbReference>
<dbReference type="FunFam" id="3.20.20.450:FF:000001">
    <property type="entry name" value="Cyclic di-GMP phosphodiesterase yahA"/>
    <property type="match status" value="1"/>
</dbReference>
<keyword evidence="3" id="KW-1133">Transmembrane helix</keyword>
<dbReference type="AlphaFoldDB" id="A0A1D8K5J2"/>
<feature type="transmembrane region" description="Helical" evidence="3">
    <location>
        <begin position="36"/>
        <end position="56"/>
    </location>
</feature>
<dbReference type="Gene3D" id="3.30.70.270">
    <property type="match status" value="1"/>
</dbReference>
<sequence length="793" mass="89220">MDLITNSLYFLGGVSTFAALNNLLGRPPRKHEMQHIFFAGIALLVAMSAISRTFVIQSTDIANFVADLKWNVTYSLGVFLLIPWFTAAYAHKISKAYLIVVNLMIAGCIALNIYLPLGISYAHLDTLLITPLPWGEQITHGVGRHSIWGYFAIAMVALIYAKSLADIIDTYRARRRGVDLHMLVAFVLFGIFSSMGLAVRLSLLRSFSPGAFSFFVVIVVISMALMRDNQRKIIESERRFRTLIEESPVGIALTRQSRLIDANPIFLEMHGYSDIQHVANAHLAEILQLRETGQPPEIRTTPTTNATFESISYRADGSEFPVYVSTRTIELNGELHLLTYMIDQSKRKESEKKVEYLSHYDPLTGLPNKSLLLKHLRRAIESSGHKTRWGALLHVDLNNFRILNDGLGHAFGDLLLQSVGKRLSNKTRPNDTVARLGSDEFAVLLTNLGTSRSEASALAEARAKEMLLTMDRPFKLMANEYHNTSRIGITLFDRDTGNIEDLFKQAELAMYQAKTHRQGSICFYEPHMRDTVTTRLGLESALRKAIDKREITLYYQPEVDDQNRLVGAEALVRWKHAQRGYIPPSQFIPIAEETGLILQLGRDLLDIACSQLHLWQQDERTHGLVLAINISAKQFKNRKFIDDIRATIERHAIPPENIKLELTESMLFDNIEETIESMSALKKIGIQFSLDDFGTGYSSIQYLKHLPLDELKIDQSFVRDISTNDSGRNIVRAVLAMAGALNLGVIAEGVETQQQMEILSTLGCTRFQGYLIGRPVDARTFESFLDKDSSPVT</sequence>
<dbReference type="NCBIfam" id="TIGR00229">
    <property type="entry name" value="sensory_box"/>
    <property type="match status" value="1"/>
</dbReference>
<gene>
    <name evidence="6" type="ORF">BJI67_03235</name>
</gene>
<accession>A0A1D8K5J2</accession>
<dbReference type="Gene3D" id="3.30.450.20">
    <property type="entry name" value="PAS domain"/>
    <property type="match status" value="1"/>
</dbReference>
<evidence type="ECO:0000256" key="2">
    <source>
        <dbReference type="ARBA" id="ARBA00022636"/>
    </source>
</evidence>
<dbReference type="InterPro" id="IPR035965">
    <property type="entry name" value="PAS-like_dom_sf"/>
</dbReference>
<feature type="transmembrane region" description="Helical" evidence="3">
    <location>
        <begin position="207"/>
        <end position="226"/>
    </location>
</feature>
<feature type="transmembrane region" description="Helical" evidence="3">
    <location>
        <begin position="6"/>
        <end position="24"/>
    </location>
</feature>
<feature type="domain" description="EAL" evidence="4">
    <location>
        <begin position="535"/>
        <end position="789"/>
    </location>
</feature>
<keyword evidence="7" id="KW-1185">Reference proteome</keyword>
<evidence type="ECO:0000259" key="5">
    <source>
        <dbReference type="PROSITE" id="PS50887"/>
    </source>
</evidence>
<dbReference type="SUPFAM" id="SSF55073">
    <property type="entry name" value="Nucleotide cyclase"/>
    <property type="match status" value="1"/>
</dbReference>
<reference evidence="6 7" key="1">
    <citation type="submission" date="2016-09" db="EMBL/GenBank/DDBJ databases">
        <title>Acidihalobacter prosperus V6 (DSM14174).</title>
        <authorList>
            <person name="Khaleque H.N."/>
            <person name="Ramsay J.P."/>
            <person name="Murphy R.J.T."/>
            <person name="Kaksonen A.H."/>
            <person name="Boxall N.J."/>
            <person name="Watkin E.L.J."/>
        </authorList>
    </citation>
    <scope>NUCLEOTIDE SEQUENCE [LARGE SCALE GENOMIC DNA]</scope>
    <source>
        <strain evidence="6 7">V6</strain>
    </source>
</reference>
<dbReference type="InterPro" id="IPR000014">
    <property type="entry name" value="PAS"/>
</dbReference>
<dbReference type="NCBIfam" id="TIGR00254">
    <property type="entry name" value="GGDEF"/>
    <property type="match status" value="1"/>
</dbReference>
<feature type="transmembrane region" description="Helical" evidence="3">
    <location>
        <begin position="180"/>
        <end position="201"/>
    </location>
</feature>
<proteinExistence type="predicted"/>
<protein>
    <recommendedName>
        <fullName evidence="1">cyclic-guanylate-specific phosphodiesterase</fullName>
        <ecNumber evidence="1">3.1.4.52</ecNumber>
    </recommendedName>
</protein>
<evidence type="ECO:0000256" key="3">
    <source>
        <dbReference type="SAM" id="Phobius"/>
    </source>
</evidence>
<feature type="transmembrane region" description="Helical" evidence="3">
    <location>
        <begin position="68"/>
        <end position="89"/>
    </location>
</feature>
<keyword evidence="3" id="KW-0472">Membrane</keyword>
<dbReference type="InterPro" id="IPR000160">
    <property type="entry name" value="GGDEF_dom"/>
</dbReference>
<dbReference type="PANTHER" id="PTHR44757">
    <property type="entry name" value="DIGUANYLATE CYCLASE DGCP"/>
    <property type="match status" value="1"/>
</dbReference>
<keyword evidence="3" id="KW-0812">Transmembrane</keyword>
<dbReference type="SMART" id="SM00267">
    <property type="entry name" value="GGDEF"/>
    <property type="match status" value="1"/>
</dbReference>
<dbReference type="InterPro" id="IPR052155">
    <property type="entry name" value="Biofilm_reg_signaling"/>
</dbReference>
<feature type="domain" description="GGDEF" evidence="5">
    <location>
        <begin position="388"/>
        <end position="526"/>
    </location>
</feature>
<dbReference type="SUPFAM" id="SSF55785">
    <property type="entry name" value="PYP-like sensor domain (PAS domain)"/>
    <property type="match status" value="1"/>
</dbReference>
<dbReference type="InterPro" id="IPR001633">
    <property type="entry name" value="EAL_dom"/>
</dbReference>
<dbReference type="InterPro" id="IPR029787">
    <property type="entry name" value="Nucleotide_cyclase"/>
</dbReference>
<dbReference type="Proteomes" id="UP000095342">
    <property type="component" value="Chromosome"/>
</dbReference>
<dbReference type="InterPro" id="IPR043128">
    <property type="entry name" value="Rev_trsase/Diguanyl_cyclase"/>
</dbReference>
<dbReference type="PROSITE" id="PS50887">
    <property type="entry name" value="GGDEF"/>
    <property type="match status" value="1"/>
</dbReference>
<dbReference type="GO" id="GO:0071111">
    <property type="term" value="F:cyclic-guanylate-specific phosphodiesterase activity"/>
    <property type="evidence" value="ECO:0007669"/>
    <property type="project" value="UniProtKB-EC"/>
</dbReference>
<evidence type="ECO:0000256" key="1">
    <source>
        <dbReference type="ARBA" id="ARBA00012282"/>
    </source>
</evidence>
<dbReference type="PANTHER" id="PTHR44757:SF2">
    <property type="entry name" value="BIOFILM ARCHITECTURE MAINTENANCE PROTEIN MBAA"/>
    <property type="match status" value="1"/>
</dbReference>
<keyword evidence="2" id="KW-0973">c-di-GMP</keyword>
<dbReference type="PROSITE" id="PS50883">
    <property type="entry name" value="EAL"/>
    <property type="match status" value="1"/>
</dbReference>
<dbReference type="CDD" id="cd01949">
    <property type="entry name" value="GGDEF"/>
    <property type="match status" value="1"/>
</dbReference>
<dbReference type="RefSeq" id="WP_070071809.1">
    <property type="nucleotide sequence ID" value="NZ_CP017448.1"/>
</dbReference>
<feature type="transmembrane region" description="Helical" evidence="3">
    <location>
        <begin position="96"/>
        <end position="115"/>
    </location>
</feature>
<dbReference type="SUPFAM" id="SSF141868">
    <property type="entry name" value="EAL domain-like"/>
    <property type="match status" value="1"/>
</dbReference>
<evidence type="ECO:0000313" key="7">
    <source>
        <dbReference type="Proteomes" id="UP000095342"/>
    </source>
</evidence>
<dbReference type="InterPro" id="IPR035919">
    <property type="entry name" value="EAL_sf"/>
</dbReference>
<dbReference type="SMART" id="SM00052">
    <property type="entry name" value="EAL"/>
    <property type="match status" value="1"/>
</dbReference>
<name>A0A1D8K5J2_9GAMM</name>
<dbReference type="KEGG" id="aaeo:BJI67_03235"/>
<dbReference type="Pfam" id="PF00563">
    <property type="entry name" value="EAL"/>
    <property type="match status" value="1"/>
</dbReference>
<dbReference type="Pfam" id="PF13188">
    <property type="entry name" value="PAS_8"/>
    <property type="match status" value="1"/>
</dbReference>
<feature type="transmembrane region" description="Helical" evidence="3">
    <location>
        <begin position="147"/>
        <end position="168"/>
    </location>
</feature>